<dbReference type="GO" id="GO:0003676">
    <property type="term" value="F:nucleic acid binding"/>
    <property type="evidence" value="ECO:0007669"/>
    <property type="project" value="InterPro"/>
</dbReference>
<accession>A0A8D0FTD4</accession>
<dbReference type="SUPFAM" id="SSF47836">
    <property type="entry name" value="Retroviral matrix proteins"/>
    <property type="match status" value="1"/>
</dbReference>
<keyword evidence="4" id="KW-1185">Reference proteome</keyword>
<dbReference type="Gene3D" id="1.10.375.10">
    <property type="entry name" value="Human Immunodeficiency Virus Type 1 Capsid Protein"/>
    <property type="match status" value="1"/>
</dbReference>
<dbReference type="InterPro" id="IPR003036">
    <property type="entry name" value="Gag_P30"/>
</dbReference>
<dbReference type="GO" id="GO:0019068">
    <property type="term" value="P:virion assembly"/>
    <property type="evidence" value="ECO:0007669"/>
    <property type="project" value="InterPro"/>
</dbReference>
<organism evidence="3 4">
    <name type="scientific">Strix occidentalis caurina</name>
    <name type="common">northern spotted owl</name>
    <dbReference type="NCBI Taxonomy" id="311401"/>
    <lineage>
        <taxon>Eukaryota</taxon>
        <taxon>Metazoa</taxon>
        <taxon>Chordata</taxon>
        <taxon>Craniata</taxon>
        <taxon>Vertebrata</taxon>
        <taxon>Euteleostomi</taxon>
        <taxon>Archelosauria</taxon>
        <taxon>Archosauria</taxon>
        <taxon>Dinosauria</taxon>
        <taxon>Saurischia</taxon>
        <taxon>Theropoda</taxon>
        <taxon>Coelurosauria</taxon>
        <taxon>Aves</taxon>
        <taxon>Neognathae</taxon>
        <taxon>Neoaves</taxon>
        <taxon>Telluraves</taxon>
        <taxon>Strigiformes</taxon>
        <taxon>Strigidae</taxon>
        <taxon>Strix</taxon>
    </lineage>
</organism>
<dbReference type="SUPFAM" id="SSF47353">
    <property type="entry name" value="Retrovirus capsid dimerization domain-like"/>
    <property type="match status" value="1"/>
</dbReference>
<reference evidence="3" key="1">
    <citation type="submission" date="2025-08" db="UniProtKB">
        <authorList>
            <consortium name="Ensembl"/>
        </authorList>
    </citation>
    <scope>IDENTIFICATION</scope>
</reference>
<dbReference type="SUPFAM" id="SSF47943">
    <property type="entry name" value="Retrovirus capsid protein, N-terminal core domain"/>
    <property type="match status" value="1"/>
</dbReference>
<dbReference type="Proteomes" id="UP000694551">
    <property type="component" value="Unplaced"/>
</dbReference>
<dbReference type="InterPro" id="IPR010999">
    <property type="entry name" value="Retrovr_matrix"/>
</dbReference>
<dbReference type="SUPFAM" id="SSF57756">
    <property type="entry name" value="Retrovirus zinc finger-like domains"/>
    <property type="match status" value="1"/>
</dbReference>
<dbReference type="InterPro" id="IPR036875">
    <property type="entry name" value="Znf_CCHC_sf"/>
</dbReference>
<dbReference type="AlphaFoldDB" id="A0A8D0FTD4"/>
<evidence type="ECO:0000313" key="3">
    <source>
        <dbReference type="Ensembl" id="ENSSOCP00000020502.1"/>
    </source>
</evidence>
<feature type="domain" description="Core shell protein Gag P30" evidence="2">
    <location>
        <begin position="219"/>
        <end position="413"/>
    </location>
</feature>
<evidence type="ECO:0000259" key="2">
    <source>
        <dbReference type="Pfam" id="PF02093"/>
    </source>
</evidence>
<evidence type="ECO:0000256" key="1">
    <source>
        <dbReference type="SAM" id="MobiDB-lite"/>
    </source>
</evidence>
<evidence type="ECO:0000313" key="4">
    <source>
        <dbReference type="Proteomes" id="UP000694551"/>
    </source>
</evidence>
<dbReference type="InterPro" id="IPR050462">
    <property type="entry name" value="Retroviral_Gag-Pol_poly"/>
</dbReference>
<dbReference type="GO" id="GO:0008270">
    <property type="term" value="F:zinc ion binding"/>
    <property type="evidence" value="ECO:0007669"/>
    <property type="project" value="InterPro"/>
</dbReference>
<dbReference type="Pfam" id="PF02093">
    <property type="entry name" value="Gag_p30"/>
    <property type="match status" value="1"/>
</dbReference>
<proteinExistence type="predicted"/>
<feature type="region of interest" description="Disordered" evidence="1">
    <location>
        <begin position="150"/>
        <end position="189"/>
    </location>
</feature>
<name>A0A8D0FTD4_STROC</name>
<dbReference type="InterPro" id="IPR036946">
    <property type="entry name" value="G_retro_matrix_sf"/>
</dbReference>
<dbReference type="PANTHER" id="PTHR33166">
    <property type="entry name" value="GAG_P30 DOMAIN-CONTAINING PROTEIN"/>
    <property type="match status" value="1"/>
</dbReference>
<dbReference type="Gene3D" id="1.10.150.180">
    <property type="entry name" value="Gamma-retroviral matrix domain"/>
    <property type="match status" value="1"/>
</dbReference>
<dbReference type="Ensembl" id="ENSSOCT00000021015.1">
    <property type="protein sequence ID" value="ENSSOCP00000020502.1"/>
    <property type="gene ID" value="ENSSOCG00000015323.1"/>
</dbReference>
<dbReference type="Gene3D" id="4.10.60.10">
    <property type="entry name" value="Zinc finger, CCHC-type"/>
    <property type="match status" value="1"/>
</dbReference>
<dbReference type="InterPro" id="IPR008919">
    <property type="entry name" value="Retrov_capsid_N"/>
</dbReference>
<reference evidence="3" key="2">
    <citation type="submission" date="2025-09" db="UniProtKB">
        <authorList>
            <consortium name="Ensembl"/>
        </authorList>
    </citation>
    <scope>IDENTIFICATION</scope>
</reference>
<sequence length="488" mass="56395">MGNTQGGVIKSSPLGCILAHWKDIAGTGNTESKGNLVKYCNPWWPVYKLESEAKWPFNGTLDYNTLLQLMLFLRREGKWDEVSYADMFFTLRNHPEWQRDCGIVPPQDPLVLALEQDNKKEFKGKLKRCCSACSIGQRCTRADKIHRAPEQDLTDLFKPPPRPQEQDEDLDGPSTPPGSPVSSHTRKKSVPIILQAPLREAVGPNGGTMLIKVPFSTTDLEAWKKVARDYRNDPTSVTRYFQFIIKQHNPDWNDIQLLLDHLTETEKQLVLKTAGNLAEDYYKTTGGDVKEYLPLQDPKWEANRSAHMERLQAYQEWIVKGMERAIPKAINWSILYEIKQGPSESPSEFLDRLRDVMRRNTPLDPGSEVGLQQLVSLFLGQSTGDIRHKLQKLRSTESRNLEVLLDEAWRVFRNREEEYKRGQRRVLAVVREEEERKLRRGPPQLRKNQCAICKRFGHWKDECPEKWKVKERGRSNQKGRAVAHMKED</sequence>
<protein>
    <recommendedName>
        <fullName evidence="2">Core shell protein Gag P30 domain-containing protein</fullName>
    </recommendedName>
</protein>